<dbReference type="Proteomes" id="UP001642540">
    <property type="component" value="Unassembled WGS sequence"/>
</dbReference>
<feature type="transmembrane region" description="Helical" evidence="1">
    <location>
        <begin position="113"/>
        <end position="137"/>
    </location>
</feature>
<evidence type="ECO:0000256" key="1">
    <source>
        <dbReference type="SAM" id="Phobius"/>
    </source>
</evidence>
<keyword evidence="3" id="KW-1185">Reference proteome</keyword>
<gene>
    <name evidence="2" type="ORF">ODALV1_LOCUS20478</name>
</gene>
<keyword evidence="1" id="KW-0812">Transmembrane</keyword>
<sequence>MHVDGGNECFEMRTSDVARILSVESLPQVVCQGVKSSGGSGNFMSKWIKFVAGVDLVLLVVSITLVFVSEAYICGYIPIVLDHSNSTNKYTLYDTVKHAVYDNYNESPVTHHVLVGLLLFVGTIYIVIEVWSICVLIKISTQENVMWVCLKWLGWRSLVVGISVAVLILDLEGTGKSDCGGLIVVPFQILRMVIGSIPVLMVFANQVGNES</sequence>
<name>A0ABP1RCU3_9HEXA</name>
<evidence type="ECO:0000313" key="2">
    <source>
        <dbReference type="EMBL" id="CAL8124133.1"/>
    </source>
</evidence>
<feature type="transmembrane region" description="Helical" evidence="1">
    <location>
        <begin position="56"/>
        <end position="79"/>
    </location>
</feature>
<evidence type="ECO:0000313" key="3">
    <source>
        <dbReference type="Proteomes" id="UP001642540"/>
    </source>
</evidence>
<dbReference type="EMBL" id="CAXLJM020000068">
    <property type="protein sequence ID" value="CAL8124133.1"/>
    <property type="molecule type" value="Genomic_DNA"/>
</dbReference>
<accession>A0ABP1RCU3</accession>
<proteinExistence type="predicted"/>
<feature type="transmembrane region" description="Helical" evidence="1">
    <location>
        <begin position="181"/>
        <end position="204"/>
    </location>
</feature>
<keyword evidence="1" id="KW-1133">Transmembrane helix</keyword>
<comment type="caution">
    <text evidence="2">The sequence shown here is derived from an EMBL/GenBank/DDBJ whole genome shotgun (WGS) entry which is preliminary data.</text>
</comment>
<reference evidence="2 3" key="1">
    <citation type="submission" date="2024-08" db="EMBL/GenBank/DDBJ databases">
        <authorList>
            <person name="Cucini C."/>
            <person name="Frati F."/>
        </authorList>
    </citation>
    <scope>NUCLEOTIDE SEQUENCE [LARGE SCALE GENOMIC DNA]</scope>
</reference>
<keyword evidence="1" id="KW-0472">Membrane</keyword>
<evidence type="ECO:0008006" key="4">
    <source>
        <dbReference type="Google" id="ProtNLM"/>
    </source>
</evidence>
<organism evidence="2 3">
    <name type="scientific">Orchesella dallaii</name>
    <dbReference type="NCBI Taxonomy" id="48710"/>
    <lineage>
        <taxon>Eukaryota</taxon>
        <taxon>Metazoa</taxon>
        <taxon>Ecdysozoa</taxon>
        <taxon>Arthropoda</taxon>
        <taxon>Hexapoda</taxon>
        <taxon>Collembola</taxon>
        <taxon>Entomobryomorpha</taxon>
        <taxon>Entomobryoidea</taxon>
        <taxon>Orchesellidae</taxon>
        <taxon>Orchesellinae</taxon>
        <taxon>Orchesella</taxon>
    </lineage>
</organism>
<feature type="transmembrane region" description="Helical" evidence="1">
    <location>
        <begin position="149"/>
        <end position="169"/>
    </location>
</feature>
<protein>
    <recommendedName>
        <fullName evidence="4">Transmembrane protein</fullName>
    </recommendedName>
</protein>